<dbReference type="Pfam" id="PF13715">
    <property type="entry name" value="CarbopepD_reg_2"/>
    <property type="match status" value="1"/>
</dbReference>
<comment type="similarity">
    <text evidence="4">Belongs to the TonB-dependent receptor family.</text>
</comment>
<dbReference type="Proteomes" id="UP000764045">
    <property type="component" value="Unassembled WGS sequence"/>
</dbReference>
<feature type="signal peptide" evidence="5">
    <location>
        <begin position="1"/>
        <end position="23"/>
    </location>
</feature>
<dbReference type="SUPFAM" id="SSF49464">
    <property type="entry name" value="Carboxypeptidase regulatory domain-like"/>
    <property type="match status" value="1"/>
</dbReference>
<keyword evidence="3" id="KW-0998">Cell outer membrane</keyword>
<comment type="subcellular location">
    <subcellularLocation>
        <location evidence="1 4">Cell outer membrane</location>
    </subcellularLocation>
</comment>
<dbReference type="InterPro" id="IPR000531">
    <property type="entry name" value="Beta-barrel_TonB"/>
</dbReference>
<dbReference type="Gene3D" id="2.60.40.1120">
    <property type="entry name" value="Carboxypeptidase-like, regulatory domain"/>
    <property type="match status" value="1"/>
</dbReference>
<dbReference type="InterPro" id="IPR012910">
    <property type="entry name" value="Plug_dom"/>
</dbReference>
<evidence type="ECO:0000256" key="3">
    <source>
        <dbReference type="ARBA" id="ARBA00023237"/>
    </source>
</evidence>
<keyword evidence="5" id="KW-0732">Signal</keyword>
<dbReference type="InterPro" id="IPR008969">
    <property type="entry name" value="CarboxyPept-like_regulatory"/>
</dbReference>
<keyword evidence="4" id="KW-0798">TonB box</keyword>
<accession>A0A939B465</accession>
<proteinExistence type="inferred from homology"/>
<dbReference type="Pfam" id="PF00593">
    <property type="entry name" value="TonB_dep_Rec_b-barrel"/>
    <property type="match status" value="1"/>
</dbReference>
<evidence type="ECO:0000256" key="4">
    <source>
        <dbReference type="RuleBase" id="RU003357"/>
    </source>
</evidence>
<sequence length="902" mass="99170">MKVFKRMMGAAALTSLLATRVFAVDAVVLGVNVKGSIKDGKSKEPLIGATVKIVGSNIATVTDAEGNYRLSGIADGIYDIEIKYVGYKTAVKRQVKIEDDKLTTLDMELESDEHKLADVVVVSRANRESENVTLMEQKAAVIAVQSVGAQELSRKGVGDAEAAVAKVSGISKQEGVKNVFVRGLGDRYNMTTLNGFPVPSEDPEYKNIALGFFSTDIIQSIDVNKAFYSDIPSDVAGADINITSKELTGDGKLDISISGGLNTQTVSADFMRLDGVNAFGFADKSQPGADLGAYTFGNSLDPSKHSLQVNQSYYISGGREFTVGNNPLRFFVVAGHNKNFSHYDEEVRNSITSGTLSQDMTGNISEVETSQIAMANLSYGIGSKHRIGYNFMMVHSTKESVGDYLGMDADYQSSDTYEGFMRRQQVNDNMLLVNQLSTRWQIGTNLDLDAGVAYNTISGNEPDRRINNLVKTASGYVPMKGTGIQQRYFSELDEKDLNLRAALTYKLKDGFEQHSNVQLGYIGRIVDDSFEAVEYDMSVVRQDAFDIDDVRFDDYFNQDNFAGGAFLLDRNVDEYSVKKNVLSVFAEATYQFTPRFTANVGLKYDDVLLRVAYNVNRGGSQGEQEIDKSYVLPSLNLRYDLTDKHTLRLAASKTYTLPQAKEISPFRYVSVSFNSQGNPDLQPSDNYNLDLKWDYYLSPSEIFSVTGFYKYIKRPISRIEIASAGGFLSYENIADHATAAGVEVELKKHIFSTPRKDGGLSRLTFGVNGAYTYTCAKVPLATDPSGSQLEGAAPWIVNADLTYMLRTGANSFNAAVVFNYFSDRIYTIGTEGYQDIVENGIPTLDFVASGKLGSHFGINFKARNLLNSARQLTRKGNATGEEVVLSKYRKGIDLSLGLTYSF</sequence>
<dbReference type="GO" id="GO:0009279">
    <property type="term" value="C:cell outer membrane"/>
    <property type="evidence" value="ECO:0007669"/>
    <property type="project" value="UniProtKB-SubCell"/>
</dbReference>
<gene>
    <name evidence="8" type="ORF">H6B30_05715</name>
</gene>
<dbReference type="PANTHER" id="PTHR40980:SF5">
    <property type="entry name" value="TONB-DEPENDENT RECEPTOR"/>
    <property type="match status" value="1"/>
</dbReference>
<evidence type="ECO:0000259" key="6">
    <source>
        <dbReference type="Pfam" id="PF00593"/>
    </source>
</evidence>
<comment type="caution">
    <text evidence="8">The sequence shown here is derived from an EMBL/GenBank/DDBJ whole genome shotgun (WGS) entry which is preliminary data.</text>
</comment>
<evidence type="ECO:0000259" key="7">
    <source>
        <dbReference type="Pfam" id="PF07715"/>
    </source>
</evidence>
<keyword evidence="2 4" id="KW-0472">Membrane</keyword>
<evidence type="ECO:0000256" key="5">
    <source>
        <dbReference type="SAM" id="SignalP"/>
    </source>
</evidence>
<organism evidence="8 9">
    <name type="scientific">Marseilla massiliensis</name>
    <dbReference type="NCBI Taxonomy" id="1841864"/>
    <lineage>
        <taxon>Bacteria</taxon>
        <taxon>Pseudomonadati</taxon>
        <taxon>Bacteroidota</taxon>
        <taxon>Bacteroidia</taxon>
        <taxon>Bacteroidales</taxon>
        <taxon>Prevotellaceae</taxon>
        <taxon>Marseilla</taxon>
    </lineage>
</organism>
<evidence type="ECO:0000256" key="1">
    <source>
        <dbReference type="ARBA" id="ARBA00004442"/>
    </source>
</evidence>
<evidence type="ECO:0000313" key="9">
    <source>
        <dbReference type="Proteomes" id="UP000764045"/>
    </source>
</evidence>
<keyword evidence="8" id="KW-0675">Receptor</keyword>
<dbReference type="EMBL" id="JACJJL010000007">
    <property type="protein sequence ID" value="MBM6661255.1"/>
    <property type="molecule type" value="Genomic_DNA"/>
</dbReference>
<dbReference type="Pfam" id="PF07715">
    <property type="entry name" value="Plug"/>
    <property type="match status" value="1"/>
</dbReference>
<dbReference type="InterPro" id="IPR036942">
    <property type="entry name" value="Beta-barrel_TonB_sf"/>
</dbReference>
<name>A0A939B465_9BACT</name>
<dbReference type="RefSeq" id="WP_205108784.1">
    <property type="nucleotide sequence ID" value="NZ_JACJJL010000007.1"/>
</dbReference>
<dbReference type="Gene3D" id="2.170.130.10">
    <property type="entry name" value="TonB-dependent receptor, plug domain"/>
    <property type="match status" value="1"/>
</dbReference>
<protein>
    <submittedName>
        <fullName evidence="8">TonB-dependent receptor</fullName>
    </submittedName>
</protein>
<feature type="domain" description="TonB-dependent receptor-like beta-barrel" evidence="6">
    <location>
        <begin position="533"/>
        <end position="865"/>
    </location>
</feature>
<dbReference type="InterPro" id="IPR037066">
    <property type="entry name" value="Plug_dom_sf"/>
</dbReference>
<keyword evidence="9" id="KW-1185">Reference proteome</keyword>
<dbReference type="Gene3D" id="2.40.170.20">
    <property type="entry name" value="TonB-dependent receptor, beta-barrel domain"/>
    <property type="match status" value="1"/>
</dbReference>
<feature type="chain" id="PRO_5036745710" evidence="5">
    <location>
        <begin position="24"/>
        <end position="902"/>
    </location>
</feature>
<evidence type="ECO:0000313" key="8">
    <source>
        <dbReference type="EMBL" id="MBM6661255.1"/>
    </source>
</evidence>
<feature type="domain" description="TonB-dependent receptor plug" evidence="7">
    <location>
        <begin position="139"/>
        <end position="229"/>
    </location>
</feature>
<dbReference type="SUPFAM" id="SSF56935">
    <property type="entry name" value="Porins"/>
    <property type="match status" value="1"/>
</dbReference>
<reference evidence="8 9" key="1">
    <citation type="journal article" date="2021" name="Sci. Rep.">
        <title>The distribution of antibiotic resistance genes in chicken gut microbiota commensals.</title>
        <authorList>
            <person name="Juricova H."/>
            <person name="Matiasovicova J."/>
            <person name="Kubasova T."/>
            <person name="Cejkova D."/>
            <person name="Rychlik I."/>
        </authorList>
    </citation>
    <scope>NUCLEOTIDE SEQUENCE [LARGE SCALE GENOMIC DNA]</scope>
    <source>
        <strain evidence="8 9">An819</strain>
    </source>
</reference>
<evidence type="ECO:0000256" key="2">
    <source>
        <dbReference type="ARBA" id="ARBA00023136"/>
    </source>
</evidence>
<dbReference type="PANTHER" id="PTHR40980">
    <property type="entry name" value="PLUG DOMAIN-CONTAINING PROTEIN"/>
    <property type="match status" value="1"/>
</dbReference>
<dbReference type="AlphaFoldDB" id="A0A939B465"/>